<dbReference type="PANTHER" id="PTHR42933">
    <property type="entry name" value="SLR6095 PROTEIN"/>
    <property type="match status" value="1"/>
</dbReference>
<keyword evidence="9" id="KW-0175">Coiled coil</keyword>
<dbReference type="InterPro" id="IPR003594">
    <property type="entry name" value="HATPase_dom"/>
</dbReference>
<dbReference type="Gene3D" id="3.30.565.10">
    <property type="entry name" value="Histidine kinase-like ATPase, C-terminal domain"/>
    <property type="match status" value="1"/>
</dbReference>
<dbReference type="SUPFAM" id="SSF53335">
    <property type="entry name" value="S-adenosyl-L-methionine-dependent methyltransferases"/>
    <property type="match status" value="1"/>
</dbReference>
<comment type="caution">
    <text evidence="11">The sequence shown here is derived from an EMBL/GenBank/DDBJ whole genome shotgun (WGS) entry which is preliminary data.</text>
</comment>
<keyword evidence="7" id="KW-0238">DNA-binding</keyword>
<protein>
    <recommendedName>
        <fullName evidence="2">site-specific DNA-methyltransferase (adenine-specific)</fullName>
        <ecNumber evidence="2">2.1.1.72</ecNumber>
    </recommendedName>
</protein>
<feature type="coiled-coil region" evidence="9">
    <location>
        <begin position="541"/>
        <end position="611"/>
    </location>
</feature>
<comment type="catalytic activity">
    <reaction evidence="8">
        <text>a 2'-deoxyadenosine in DNA + S-adenosyl-L-methionine = an N(6)-methyl-2'-deoxyadenosine in DNA + S-adenosyl-L-homocysteine + H(+)</text>
        <dbReference type="Rhea" id="RHEA:15197"/>
        <dbReference type="Rhea" id="RHEA-COMP:12418"/>
        <dbReference type="Rhea" id="RHEA-COMP:12419"/>
        <dbReference type="ChEBI" id="CHEBI:15378"/>
        <dbReference type="ChEBI" id="CHEBI:57856"/>
        <dbReference type="ChEBI" id="CHEBI:59789"/>
        <dbReference type="ChEBI" id="CHEBI:90615"/>
        <dbReference type="ChEBI" id="CHEBI:90616"/>
        <dbReference type="EC" id="2.1.1.72"/>
    </reaction>
</comment>
<gene>
    <name evidence="11" type="ORF">GCM10023172_01680</name>
</gene>
<dbReference type="InterPro" id="IPR044946">
    <property type="entry name" value="Restrct_endonuc_typeI_TRD_sf"/>
</dbReference>
<dbReference type="Pfam" id="PF02384">
    <property type="entry name" value="N6_Mtase"/>
    <property type="match status" value="1"/>
</dbReference>
<dbReference type="RefSeq" id="WP_208133393.1">
    <property type="nucleotide sequence ID" value="NZ_BAABGQ010000002.1"/>
</dbReference>
<evidence type="ECO:0000256" key="1">
    <source>
        <dbReference type="ARBA" id="ARBA00006594"/>
    </source>
</evidence>
<evidence type="ECO:0000256" key="9">
    <source>
        <dbReference type="SAM" id="Coils"/>
    </source>
</evidence>
<dbReference type="InterPro" id="IPR036890">
    <property type="entry name" value="HATPase_C_sf"/>
</dbReference>
<keyword evidence="6" id="KW-0680">Restriction system</keyword>
<dbReference type="Pfam" id="PF02518">
    <property type="entry name" value="HATPase_c"/>
    <property type="match status" value="1"/>
</dbReference>
<evidence type="ECO:0000313" key="12">
    <source>
        <dbReference type="Proteomes" id="UP001501243"/>
    </source>
</evidence>
<comment type="similarity">
    <text evidence="1">Belongs to the N(4)/N(6)-methyltransferase family.</text>
</comment>
<evidence type="ECO:0000256" key="7">
    <source>
        <dbReference type="ARBA" id="ARBA00023125"/>
    </source>
</evidence>
<evidence type="ECO:0000256" key="2">
    <source>
        <dbReference type="ARBA" id="ARBA00011900"/>
    </source>
</evidence>
<evidence type="ECO:0000256" key="8">
    <source>
        <dbReference type="ARBA" id="ARBA00047942"/>
    </source>
</evidence>
<dbReference type="EMBL" id="BAABGQ010000002">
    <property type="protein sequence ID" value="GAA4493284.1"/>
    <property type="molecule type" value="Genomic_DNA"/>
</dbReference>
<dbReference type="Proteomes" id="UP001501243">
    <property type="component" value="Unassembled WGS sequence"/>
</dbReference>
<dbReference type="InterPro" id="IPR003356">
    <property type="entry name" value="DNA_methylase_A-5"/>
</dbReference>
<reference evidence="12" key="1">
    <citation type="journal article" date="2019" name="Int. J. Syst. Evol. Microbiol.">
        <title>The Global Catalogue of Microorganisms (GCM) 10K type strain sequencing project: providing services to taxonomists for standard genome sequencing and annotation.</title>
        <authorList>
            <consortium name="The Broad Institute Genomics Platform"/>
            <consortium name="The Broad Institute Genome Sequencing Center for Infectious Disease"/>
            <person name="Wu L."/>
            <person name="Ma J."/>
        </authorList>
    </citation>
    <scope>NUCLEOTIDE SEQUENCE [LARGE SCALE GENOMIC DNA]</scope>
    <source>
        <strain evidence="12">JCM 17841</strain>
    </source>
</reference>
<dbReference type="InterPro" id="IPR051537">
    <property type="entry name" value="DNA_Adenine_Mtase"/>
</dbReference>
<keyword evidence="5" id="KW-0949">S-adenosyl-L-methionine</keyword>
<dbReference type="InterPro" id="IPR029063">
    <property type="entry name" value="SAM-dependent_MTases_sf"/>
</dbReference>
<organism evidence="11 12">
    <name type="scientific">Hymenobacter ginsengisoli</name>
    <dbReference type="NCBI Taxonomy" id="1051626"/>
    <lineage>
        <taxon>Bacteria</taxon>
        <taxon>Pseudomonadati</taxon>
        <taxon>Bacteroidota</taxon>
        <taxon>Cytophagia</taxon>
        <taxon>Cytophagales</taxon>
        <taxon>Hymenobacteraceae</taxon>
        <taxon>Hymenobacter</taxon>
    </lineage>
</organism>
<dbReference type="SUPFAM" id="SSF55874">
    <property type="entry name" value="ATPase domain of HSP90 chaperone/DNA topoisomerase II/histidine kinase"/>
    <property type="match status" value="1"/>
</dbReference>
<evidence type="ECO:0000259" key="10">
    <source>
        <dbReference type="SMART" id="SM00387"/>
    </source>
</evidence>
<evidence type="ECO:0000256" key="5">
    <source>
        <dbReference type="ARBA" id="ARBA00022691"/>
    </source>
</evidence>
<accession>A0ABP8PVV7</accession>
<feature type="domain" description="Histidine kinase/HSP90-like ATPase" evidence="10">
    <location>
        <begin position="712"/>
        <end position="828"/>
    </location>
</feature>
<dbReference type="PANTHER" id="PTHR42933:SF3">
    <property type="entry name" value="TYPE I RESTRICTION ENZYME MJAVIII METHYLASE SUBUNIT"/>
    <property type="match status" value="1"/>
</dbReference>
<keyword evidence="4" id="KW-0808">Transferase</keyword>
<evidence type="ECO:0000256" key="3">
    <source>
        <dbReference type="ARBA" id="ARBA00022603"/>
    </source>
</evidence>
<sequence>MNNRNAAFLTATSIIKRTYQVLSSEGFQLQSEITAIIPYLMLWLRNNAPLELFLASGPLRFPLPTTGSGNEELPYSHDLAQSLELLEDIRLRLSSRTLSRVSELLSTLQLPTLLQAEYAALLDYALDYPAQAASGPNRSYLVPAELLEFITQVYPVHEGDSVYNPYAGTCQLAGFLPATVQYYGQEPLRLEQALGTLRLAAHGLLHAFITPQDPLRQWPSHRRWDMILVPRPMFRTDRIEGLSGSSVTQAFDIALVQQIMQSLAPAGQAIIAVPASFLWHSIREHRLLRESLVTSDVLEAVIEFPAGLLHNTTASFALLLLNRNQRPQSRVLLLDAEEYTKRQGRQAVLDVPGLLQAFRQPSSEAALYVAPEELAAQYFELSARRYLTPQEPVGKQARLIQVVSQLPTRSERVLPPEGRLIRIRDLRSDNFEFTLTTDLVPVEELGRRQLVPLTQTALLVALQGGSLKPTWYVHQPEQVVYLPPYIKPLHLHSDAVDLAYLISELNSEFVRKQVKAFNTGAVMPSIRKDDLLGLILRLPPLDEQQEIVAHAREQVLQIKEKEKDAVQATQQVKEEAYAQFASLKHALGTPLQELASGLRRLERVIERYNMAGQLLALDSLMHPADAVTTVRHTIEAMKQARDYIYETVHRDEAELNVRSYALESIDLLDFLDRLVKRKQATDQCFTLALLDLASVAGNEETFFGLIKFYVQANESLLNRLFDNILDNSARHGFANTRAEQNSVQIWVQGSFGDKLTIAIHNNGAPLPAGWEVDRLFIRGAKAGATGRSGIGGYEVKEIVDYFNGSITVQPSNLNGYTVAYVITLPVAASELQTPDPISSDDVPSSLD</sequence>
<keyword evidence="3" id="KW-0489">Methyltransferase</keyword>
<evidence type="ECO:0000256" key="6">
    <source>
        <dbReference type="ARBA" id="ARBA00022747"/>
    </source>
</evidence>
<dbReference type="SMART" id="SM00387">
    <property type="entry name" value="HATPase_c"/>
    <property type="match status" value="1"/>
</dbReference>
<name>A0ABP8PVV7_9BACT</name>
<dbReference type="EC" id="2.1.1.72" evidence="2"/>
<keyword evidence="12" id="KW-1185">Reference proteome</keyword>
<evidence type="ECO:0000256" key="4">
    <source>
        <dbReference type="ARBA" id="ARBA00022679"/>
    </source>
</evidence>
<evidence type="ECO:0000313" key="11">
    <source>
        <dbReference type="EMBL" id="GAA4493284.1"/>
    </source>
</evidence>
<proteinExistence type="inferred from homology"/>
<dbReference type="Gene3D" id="3.40.50.150">
    <property type="entry name" value="Vaccinia Virus protein VP39"/>
    <property type="match status" value="1"/>
</dbReference>
<dbReference type="Gene3D" id="3.90.220.20">
    <property type="entry name" value="DNA methylase specificity domains"/>
    <property type="match status" value="1"/>
</dbReference>
<dbReference type="SUPFAM" id="SSF116734">
    <property type="entry name" value="DNA methylase specificity domain"/>
    <property type="match status" value="1"/>
</dbReference>